<proteinExistence type="predicted"/>
<evidence type="ECO:0000313" key="2">
    <source>
        <dbReference type="EMBL" id="OXU20800.1"/>
    </source>
</evidence>
<feature type="region of interest" description="Disordered" evidence="1">
    <location>
        <begin position="1"/>
        <end position="20"/>
    </location>
</feature>
<name>A0A232ER07_9HYME</name>
<dbReference type="Proteomes" id="UP000215335">
    <property type="component" value="Unassembled WGS sequence"/>
</dbReference>
<dbReference type="EMBL" id="NNAY01002676">
    <property type="protein sequence ID" value="OXU20800.1"/>
    <property type="molecule type" value="Genomic_DNA"/>
</dbReference>
<dbReference type="AlphaFoldDB" id="A0A232ER07"/>
<accession>A0A232ER07</accession>
<evidence type="ECO:0000256" key="1">
    <source>
        <dbReference type="SAM" id="MobiDB-lite"/>
    </source>
</evidence>
<protein>
    <submittedName>
        <fullName evidence="2">Uncharacterized protein</fullName>
    </submittedName>
</protein>
<keyword evidence="3" id="KW-1185">Reference proteome</keyword>
<comment type="caution">
    <text evidence="2">The sequence shown here is derived from an EMBL/GenBank/DDBJ whole genome shotgun (WGS) entry which is preliminary data.</text>
</comment>
<organism evidence="2 3">
    <name type="scientific">Trichomalopsis sarcophagae</name>
    <dbReference type="NCBI Taxonomy" id="543379"/>
    <lineage>
        <taxon>Eukaryota</taxon>
        <taxon>Metazoa</taxon>
        <taxon>Ecdysozoa</taxon>
        <taxon>Arthropoda</taxon>
        <taxon>Hexapoda</taxon>
        <taxon>Insecta</taxon>
        <taxon>Pterygota</taxon>
        <taxon>Neoptera</taxon>
        <taxon>Endopterygota</taxon>
        <taxon>Hymenoptera</taxon>
        <taxon>Apocrita</taxon>
        <taxon>Proctotrupomorpha</taxon>
        <taxon>Chalcidoidea</taxon>
        <taxon>Pteromalidae</taxon>
        <taxon>Pteromalinae</taxon>
        <taxon>Trichomalopsis</taxon>
    </lineage>
</organism>
<reference evidence="2 3" key="1">
    <citation type="journal article" date="2017" name="Curr. Biol.">
        <title>The Evolution of Venom by Co-option of Single-Copy Genes.</title>
        <authorList>
            <person name="Martinson E.O."/>
            <person name="Mrinalini"/>
            <person name="Kelkar Y.D."/>
            <person name="Chang C.H."/>
            <person name="Werren J.H."/>
        </authorList>
    </citation>
    <scope>NUCLEOTIDE SEQUENCE [LARGE SCALE GENOMIC DNA]</scope>
    <source>
        <strain evidence="2 3">Alberta</strain>
        <tissue evidence="2">Whole body</tissue>
    </source>
</reference>
<sequence length="72" mass="8265">MVGHVSPPGGDRSKFGPLEESPSDIVKVRSHWFAYPKPLYQPLGSHGFRTERRRAAVWRNFAQLYTNKILLL</sequence>
<evidence type="ECO:0000313" key="3">
    <source>
        <dbReference type="Proteomes" id="UP000215335"/>
    </source>
</evidence>
<gene>
    <name evidence="2" type="ORF">TSAR_013971</name>
</gene>